<evidence type="ECO:0000259" key="2">
    <source>
        <dbReference type="PROSITE" id="PS51208"/>
    </source>
</evidence>
<dbReference type="RefSeq" id="WP_051899497.1">
    <property type="nucleotide sequence ID" value="NZ_VXKG01000001.1"/>
</dbReference>
<dbReference type="GO" id="GO:0019867">
    <property type="term" value="C:outer membrane"/>
    <property type="evidence" value="ECO:0007669"/>
    <property type="project" value="InterPro"/>
</dbReference>
<dbReference type="InterPro" id="IPR011050">
    <property type="entry name" value="Pectin_lyase_fold/virulence"/>
</dbReference>
<feature type="chain" id="PRO_5016780557" evidence="1">
    <location>
        <begin position="33"/>
        <end position="2167"/>
    </location>
</feature>
<dbReference type="PROSITE" id="PS51208">
    <property type="entry name" value="AUTOTRANSPORTER"/>
    <property type="match status" value="1"/>
</dbReference>
<dbReference type="InterPro" id="IPR006315">
    <property type="entry name" value="OM_autotransptr_brl_dom"/>
</dbReference>
<dbReference type="Proteomes" id="UP000254304">
    <property type="component" value="Unassembled WGS sequence"/>
</dbReference>
<dbReference type="InterPro" id="IPR005546">
    <property type="entry name" value="Autotransporte_beta"/>
</dbReference>
<dbReference type="EMBL" id="UGGO01000001">
    <property type="protein sequence ID" value="STQ43736.1"/>
    <property type="molecule type" value="Genomic_DNA"/>
</dbReference>
<proteinExistence type="predicted"/>
<dbReference type="SUPFAM" id="SSF103515">
    <property type="entry name" value="Autotransporter"/>
    <property type="match status" value="1"/>
</dbReference>
<accession>A0A377NCP8</accession>
<reference evidence="3 4" key="1">
    <citation type="submission" date="2018-06" db="EMBL/GenBank/DDBJ databases">
        <authorList>
            <consortium name="Pathogen Informatics"/>
            <person name="Doyle S."/>
        </authorList>
    </citation>
    <scope>NUCLEOTIDE SEQUENCE [LARGE SCALE GENOMIC DNA]</scope>
    <source>
        <strain evidence="3 4">NCTC12157</strain>
    </source>
</reference>
<dbReference type="GeneID" id="78380812"/>
<dbReference type="SUPFAM" id="SSF51126">
    <property type="entry name" value="Pectin lyase-like"/>
    <property type="match status" value="1"/>
</dbReference>
<keyword evidence="1" id="KW-0732">Signal</keyword>
<protein>
    <submittedName>
        <fullName evidence="3">P.94</fullName>
    </submittedName>
</protein>
<dbReference type="InterPro" id="IPR036709">
    <property type="entry name" value="Autotransporte_beta_dom_sf"/>
</dbReference>
<dbReference type="InterPro" id="IPR051551">
    <property type="entry name" value="Autotransporter_adhesion"/>
</dbReference>
<evidence type="ECO:0000313" key="4">
    <source>
        <dbReference type="Proteomes" id="UP000254304"/>
    </source>
</evidence>
<evidence type="ECO:0000256" key="1">
    <source>
        <dbReference type="SAM" id="SignalP"/>
    </source>
</evidence>
<dbReference type="SMART" id="SM00869">
    <property type="entry name" value="Autotransporter"/>
    <property type="match status" value="1"/>
</dbReference>
<feature type="signal peptide" evidence="1">
    <location>
        <begin position="1"/>
        <end position="32"/>
    </location>
</feature>
<dbReference type="InterPro" id="IPR012332">
    <property type="entry name" value="Autotransporter_pectin_lyase_C"/>
</dbReference>
<organism evidence="3 4">
    <name type="scientific">Ewingella americana</name>
    <dbReference type="NCBI Taxonomy" id="41202"/>
    <lineage>
        <taxon>Bacteria</taxon>
        <taxon>Pseudomonadati</taxon>
        <taxon>Pseudomonadota</taxon>
        <taxon>Gammaproteobacteria</taxon>
        <taxon>Enterobacterales</taxon>
        <taxon>Yersiniaceae</taxon>
        <taxon>Ewingella</taxon>
    </lineage>
</organism>
<sequence length="2167" mass="217740">MNRRPALSKVALAVLSVMSFPSVLLYPHPATAVVLEPYNPADNDQLAGRVTANGNTLDLTGVQRFQTGVDGAVNTTLGDLLNKNLVVNGNTFINADRLDIGPQNFGITIPDPTTGGNTTFQVYNPSSLTALPKIDSSTAVADIVNVGDNQYINARVADVNNGGTLNVNIGQPNSASTASSNGWSMAAKQSTLFNVDGTAGGDSTLNWNSNNRITFTGSAADPTVPRQYAVTNLITYNGAFNVQTLDGKSNSFNVTSAAGLKTYNDWLITQLESGNLDKSAYLTEFNKAFVRSSGTIGYKISADDPNDDVAQAIGNRIVINASGAGAKVNVAAGKTLEVIGANGGAIRGSNGAEVTVNGKVSSSGSIGSEGAAVYLTDTSKGTNSVTGVINGGFVNRNDGTGVTSTGYGSSAVQVQNSSTFDNQGIINLATTGGTTSGINLGGGSTASNSGNINVGVNGSSATGSTTGVLVGDAASSFINNADGVIYLGRGPQNNKSDTPADTALNQSDLAAGVQVNSGGSATNNGSIVLGSRVQNGAGMFANGGDTTTMVNNGTIDVNGRATTIPRENIGMSVVNAGSGGNINNAGTINLNGVNGTGIKVIATAGNTASAKSTGTINVAGGADAASSTRNFGVWVEGQGTGTATAQVDGPVNLSGNGAIGVHARGNATVDVSSTAIPTFNQGSNQIAFFAYGPNARINTIGNNAFDVTTTGSTLFRLEQGADFDGTDLTLTTSGANSVGVMGTGTGGTNVVTQNATFDVSGNGATGVIVEGGAVGVIDAATTINLTGENSVGAIADGQKHTLTGANSGTASPNTNLTSAAALNSSQNGLTGYIARNRASLTNSGDINFTGAGATGIRVESGATGTNTGNIAIGDGGTGIVVNSGTGTLNTTASTSGTIDVNGGSTANRTRGVSASGNRATATLSDGSLINLNGVGAIGAEAINGGKVNVSGSATPAFNNTDQIAYRAVGAGAAINSATSTLNASTDRSTLYRIEDGAALALASGSTLTASGADSQSLVGSGLNTQINTTGSSLIASGNGARGVVVEGGATGNLDAGSSISLTGVNSIGGVADGQKHDLSGANSGAPQAGTTLTSAATLVGNAAGAIGFAARNLGQIVNNGLLTLNGAGSTGLLAEQGGTSSNNANINISGTGGTGLLAQQNGIANNNGQVNVTGASGVGMSALQGGASNNSSAINMSGANSIGMQAEQGGVLTNNGNINVIGGNGTGVRVASGSSVTNSGAIQVANGTGIDASGSGTSIAVAGKINVDDGVAGIRIADGTQLVLNGGSDAINVGGTAHGVLLDSGAAGLSTNNINLNINGTGNGIENRAETGNVLLQNSVINVANGSGVRTATSFDPASALRVNVTGSGTGFNFTQADLSTASGNLVLGNNYHFEVSGAGGTGINANTTGNVVTSATVNVTNSAGGAALVAGKAGTVLNTGVLTSASLVAPVVDLSNGSTAVFENQGTITPSSASAVAVQGGAGNDNVLLTSGSVFGDINTGEGDDTITWNGGTLDGSLSLGAGNANRAYINHVDLSTTRHITSGIGTDNELNFSQITSRGGSFASDDPSRGVNLGNGWNVINFSNGTEWELTGDLSLAHSNVNIDSSSTLYAGNGVNPIISGGELNSAIVTNSGTIDLTNSAGSPGNRLSINGDLVSNGGVVKMITDLNEGGVVSNQFTDSLRIAGNANSGVTTLIVTPADISTGKLTDLNHTSSMDAYEGISVAQVAGNANANSFALQGGYLALGPWSYKLYSFAPGSSDANQRQVAGGTDNTFWDYRIGNVYVCEGDDCNKAAQPVAVTPTNPGTPEQPSVPVDPNAQPLVNPPDDGCVVDGVDNCAPGRQAVTPQVPSYISAPVALAYYNAAIMDNLHKRLGELRHEESRPDGNGGEMFLRYIGSNMTYKTNVGFKQFGYDFDMDYSAVQLGGNLLRLDGDKDSLRGGLAYTHGNNRVRPKAADGFSSTTFNSDSIALYLSWQRQNGFYMDGALSLDRHRGETDIPRQKEVGSSKGKSWSASLESGYPYLFDNGLKLEPQAQLMYTRINMDNFIDEDRTTVDYQNYSQTIGRLGLRADRTWVDDAGRQYTPYVRANYYRGWGGEAKTTIGAEGFDVSHTFTSGKFGQIGELGVGGTATFKKDVSLYAEVDYRKEINSNGAKGWGYTGGVRWTF</sequence>
<name>A0A377NCP8_9GAMM</name>
<dbReference type="PANTHER" id="PTHR35037:SF3">
    <property type="entry name" value="C-TERMINAL REGION OF AIDA-LIKE PROTEIN"/>
    <property type="match status" value="1"/>
</dbReference>
<feature type="domain" description="Autotransporter" evidence="2">
    <location>
        <begin position="1885"/>
        <end position="2167"/>
    </location>
</feature>
<dbReference type="NCBIfam" id="TIGR01414">
    <property type="entry name" value="autotrans_barl"/>
    <property type="match status" value="1"/>
</dbReference>
<dbReference type="PANTHER" id="PTHR35037">
    <property type="entry name" value="C-TERMINAL REGION OF AIDA-LIKE PROTEIN"/>
    <property type="match status" value="1"/>
</dbReference>
<gene>
    <name evidence="3" type="primary">prn</name>
    <name evidence="3" type="ORF">NCTC12157_01435</name>
</gene>
<dbReference type="Gene3D" id="2.160.20.20">
    <property type="match status" value="1"/>
</dbReference>
<dbReference type="Gene3D" id="2.40.128.130">
    <property type="entry name" value="Autotransporter beta-domain"/>
    <property type="match status" value="1"/>
</dbReference>
<evidence type="ECO:0000313" key="3">
    <source>
        <dbReference type="EMBL" id="STQ43736.1"/>
    </source>
</evidence>